<feature type="region of interest" description="Disordered" evidence="2">
    <location>
        <begin position="1"/>
        <end position="50"/>
    </location>
</feature>
<keyword evidence="1" id="KW-0175">Coiled coil</keyword>
<dbReference type="AlphaFoldDB" id="A0A392Q985"/>
<keyword evidence="4" id="KW-1185">Reference proteome</keyword>
<organism evidence="3 4">
    <name type="scientific">Trifolium medium</name>
    <dbReference type="NCBI Taxonomy" id="97028"/>
    <lineage>
        <taxon>Eukaryota</taxon>
        <taxon>Viridiplantae</taxon>
        <taxon>Streptophyta</taxon>
        <taxon>Embryophyta</taxon>
        <taxon>Tracheophyta</taxon>
        <taxon>Spermatophyta</taxon>
        <taxon>Magnoliopsida</taxon>
        <taxon>eudicotyledons</taxon>
        <taxon>Gunneridae</taxon>
        <taxon>Pentapetalae</taxon>
        <taxon>rosids</taxon>
        <taxon>fabids</taxon>
        <taxon>Fabales</taxon>
        <taxon>Fabaceae</taxon>
        <taxon>Papilionoideae</taxon>
        <taxon>50 kb inversion clade</taxon>
        <taxon>NPAAA clade</taxon>
        <taxon>Hologalegina</taxon>
        <taxon>IRL clade</taxon>
        <taxon>Trifolieae</taxon>
        <taxon>Trifolium</taxon>
    </lineage>
</organism>
<name>A0A392Q985_9FABA</name>
<evidence type="ECO:0000256" key="2">
    <source>
        <dbReference type="SAM" id="MobiDB-lite"/>
    </source>
</evidence>
<evidence type="ECO:0000256" key="1">
    <source>
        <dbReference type="SAM" id="Coils"/>
    </source>
</evidence>
<protein>
    <submittedName>
        <fullName evidence="3">Uncharacterized protein</fullName>
    </submittedName>
</protein>
<feature type="coiled-coil region" evidence="1">
    <location>
        <begin position="133"/>
        <end position="160"/>
    </location>
</feature>
<comment type="caution">
    <text evidence="3">The sequence shown here is derived from an EMBL/GenBank/DDBJ whole genome shotgun (WGS) entry which is preliminary data.</text>
</comment>
<proteinExistence type="predicted"/>
<sequence>GASNAAAGGDVVETEQSSPKKCKTMAVQKGRVQSSTVGATTNVGEPEGHVKEIPATVGETGIAQPSSSQTSPAAISGATPSLWDPLFNPMAFIEKTLNIVGDMSSLTAVSTDELRRRSLGHELKGLLLNYLLSSRQEQEAMEAKRRMEVVDKNLASIEAEYTATKEKLGKEI</sequence>
<feature type="compositionally biased region" description="Polar residues" evidence="2">
    <location>
        <begin position="31"/>
        <end position="43"/>
    </location>
</feature>
<feature type="non-terminal residue" evidence="3">
    <location>
        <position position="1"/>
    </location>
</feature>
<evidence type="ECO:0000313" key="4">
    <source>
        <dbReference type="Proteomes" id="UP000265520"/>
    </source>
</evidence>
<dbReference type="EMBL" id="LXQA010122541">
    <property type="protein sequence ID" value="MCI20953.1"/>
    <property type="molecule type" value="Genomic_DNA"/>
</dbReference>
<reference evidence="3 4" key="1">
    <citation type="journal article" date="2018" name="Front. Plant Sci.">
        <title>Red Clover (Trifolium pratense) and Zigzag Clover (T. medium) - A Picture of Genomic Similarities and Differences.</title>
        <authorList>
            <person name="Dluhosova J."/>
            <person name="Istvanek J."/>
            <person name="Nedelnik J."/>
            <person name="Repkova J."/>
        </authorList>
    </citation>
    <scope>NUCLEOTIDE SEQUENCE [LARGE SCALE GENOMIC DNA]</scope>
    <source>
        <strain evidence="4">cv. 10/8</strain>
        <tissue evidence="3">Leaf</tissue>
    </source>
</reference>
<evidence type="ECO:0000313" key="3">
    <source>
        <dbReference type="EMBL" id="MCI20953.1"/>
    </source>
</evidence>
<dbReference type="Proteomes" id="UP000265520">
    <property type="component" value="Unassembled WGS sequence"/>
</dbReference>
<accession>A0A392Q985</accession>